<reference evidence="1" key="1">
    <citation type="submission" date="2022-11" db="EMBL/GenBank/DDBJ databases">
        <title>Genome Resource of Sclerotinia nivalis Strain SnTB1, a Plant Pathogen Isolated from American Ginseng.</title>
        <authorList>
            <person name="Fan S."/>
        </authorList>
    </citation>
    <scope>NUCLEOTIDE SEQUENCE</scope>
    <source>
        <strain evidence="1">SnTB1</strain>
    </source>
</reference>
<dbReference type="AlphaFoldDB" id="A0A9X0DKL1"/>
<accession>A0A9X0DKL1</accession>
<name>A0A9X0DKL1_9HELO</name>
<comment type="caution">
    <text evidence="1">The sequence shown here is derived from an EMBL/GenBank/DDBJ whole genome shotgun (WGS) entry which is preliminary data.</text>
</comment>
<dbReference type="Proteomes" id="UP001152300">
    <property type="component" value="Unassembled WGS sequence"/>
</dbReference>
<evidence type="ECO:0000313" key="2">
    <source>
        <dbReference type="Proteomes" id="UP001152300"/>
    </source>
</evidence>
<proteinExistence type="predicted"/>
<dbReference type="OrthoDB" id="3563899at2759"/>
<sequence length="196" mass="22325">MSFGVVTVQSLRDYFGSRLVLLDEEWNSLAALKNKNYSTARILYLAINFDLACAKLDTIAVKPPFDESENAKREEIFERLIVEELLLAGPRGALIARENQALSADEMSAEYRLVEYMLERSLVPEERNLIFEAFDRGVSLERISEVRREWEVESHEERSGAVLGDGTRHGGEVQSRMRLQEMLSARQAGEDVEVEI</sequence>
<protein>
    <submittedName>
        <fullName evidence="1">Uncharacterized protein</fullName>
    </submittedName>
</protein>
<organism evidence="1 2">
    <name type="scientific">Sclerotinia nivalis</name>
    <dbReference type="NCBI Taxonomy" id="352851"/>
    <lineage>
        <taxon>Eukaryota</taxon>
        <taxon>Fungi</taxon>
        <taxon>Dikarya</taxon>
        <taxon>Ascomycota</taxon>
        <taxon>Pezizomycotina</taxon>
        <taxon>Leotiomycetes</taxon>
        <taxon>Helotiales</taxon>
        <taxon>Sclerotiniaceae</taxon>
        <taxon>Sclerotinia</taxon>
    </lineage>
</organism>
<dbReference type="EMBL" id="JAPEIS010000006">
    <property type="protein sequence ID" value="KAJ8065790.1"/>
    <property type="molecule type" value="Genomic_DNA"/>
</dbReference>
<gene>
    <name evidence="1" type="ORF">OCU04_006453</name>
</gene>
<evidence type="ECO:0000313" key="1">
    <source>
        <dbReference type="EMBL" id="KAJ8065790.1"/>
    </source>
</evidence>
<keyword evidence="2" id="KW-1185">Reference proteome</keyword>